<dbReference type="PANTHER" id="PTHR18964">
    <property type="entry name" value="ROK (REPRESSOR, ORF, KINASE) FAMILY"/>
    <property type="match status" value="1"/>
</dbReference>
<dbReference type="InterPro" id="IPR011991">
    <property type="entry name" value="ArsR-like_HTH"/>
</dbReference>
<proteinExistence type="inferred from homology"/>
<evidence type="ECO:0000313" key="2">
    <source>
        <dbReference type="EMBL" id="PZG01046.1"/>
    </source>
</evidence>
<dbReference type="InterPro" id="IPR043129">
    <property type="entry name" value="ATPase_NBD"/>
</dbReference>
<comment type="caution">
    <text evidence="2">The sequence shown here is derived from an EMBL/GenBank/DDBJ whole genome shotgun (WGS) entry which is preliminary data.</text>
</comment>
<dbReference type="CDD" id="cd23763">
    <property type="entry name" value="ASKHA_ATPase_ROK"/>
    <property type="match status" value="1"/>
</dbReference>
<dbReference type="Proteomes" id="UP000248627">
    <property type="component" value="Unassembled WGS sequence"/>
</dbReference>
<protein>
    <submittedName>
        <fullName evidence="2">ROK family transcriptional regulator</fullName>
    </submittedName>
</protein>
<dbReference type="Pfam" id="PF13412">
    <property type="entry name" value="HTH_24"/>
    <property type="match status" value="1"/>
</dbReference>
<organism evidence="2 3">
    <name type="scientific">Micromonospora endophytica</name>
    <dbReference type="NCBI Taxonomy" id="515350"/>
    <lineage>
        <taxon>Bacteria</taxon>
        <taxon>Bacillati</taxon>
        <taxon>Actinomycetota</taxon>
        <taxon>Actinomycetes</taxon>
        <taxon>Micromonosporales</taxon>
        <taxon>Micromonosporaceae</taxon>
        <taxon>Micromonospora</taxon>
    </lineage>
</organism>
<reference evidence="2 3" key="1">
    <citation type="submission" date="2018-01" db="EMBL/GenBank/DDBJ databases">
        <title>Draft genome sequence of Jishengella endophytica.</title>
        <authorList>
            <person name="Sahin N."/>
            <person name="Ay H."/>
            <person name="Saygin H."/>
        </authorList>
    </citation>
    <scope>NUCLEOTIDE SEQUENCE [LARGE SCALE GENOMIC DNA]</scope>
    <source>
        <strain evidence="2 3">DSM 45430</strain>
    </source>
</reference>
<gene>
    <name evidence="2" type="ORF">C1I93_00730</name>
</gene>
<dbReference type="SUPFAM" id="SSF53067">
    <property type="entry name" value="Actin-like ATPase domain"/>
    <property type="match status" value="1"/>
</dbReference>
<accession>A0A2W2CNI0</accession>
<dbReference type="Pfam" id="PF00480">
    <property type="entry name" value="ROK"/>
    <property type="match status" value="1"/>
</dbReference>
<dbReference type="InterPro" id="IPR000600">
    <property type="entry name" value="ROK"/>
</dbReference>
<dbReference type="PANTHER" id="PTHR18964:SF149">
    <property type="entry name" value="BIFUNCTIONAL UDP-N-ACETYLGLUCOSAMINE 2-EPIMERASE_N-ACETYLMANNOSAMINE KINASE"/>
    <property type="match status" value="1"/>
</dbReference>
<comment type="similarity">
    <text evidence="1">Belongs to the ROK (NagC/XylR) family.</text>
</comment>
<keyword evidence="3" id="KW-1185">Reference proteome</keyword>
<dbReference type="SUPFAM" id="SSF46785">
    <property type="entry name" value="Winged helix' DNA-binding domain"/>
    <property type="match status" value="1"/>
</dbReference>
<evidence type="ECO:0000256" key="1">
    <source>
        <dbReference type="ARBA" id="ARBA00006479"/>
    </source>
</evidence>
<dbReference type="AlphaFoldDB" id="A0A2W2CNI0"/>
<sequence length="386" mass="40173">MTSRTTARTATTRDVTEINRTAILDTLAQRGPLTRSALREHTGLSPATVERLCSALADAGIIERCGTEKSRGGRPSTLFRFAGERRVVVAASVSADSLRGVLVGVDGSHLDRTSRPVEPGTGPDARLQATLELIGELLDRARADQRVALGVALSVPGVVDDEGQVSNSAELGWQRLAVGAIVERRFELPCLVENDANAIALGEWTQGAGIGAESLASLVLGIGVGAGLVAGGRLIRGARAGAGEIGYLLTGRDSLGTLFAQHGDLESRINDTAARYRPDQRTSGAAGLLDAVATGDPQAGELAEVLLDYLALAVAALATVFDPEIVVLSGKLPRDPAGVVRALEHRLTGRIPLPPRVVCGQLGDDAPLVGVGELMARRTKGSVYLV</sequence>
<dbReference type="OrthoDB" id="3464494at2"/>
<dbReference type="RefSeq" id="WP_111241223.1">
    <property type="nucleotide sequence ID" value="NZ_AP023358.1"/>
</dbReference>
<dbReference type="Gene3D" id="3.30.420.40">
    <property type="match status" value="2"/>
</dbReference>
<dbReference type="Gene3D" id="1.10.10.10">
    <property type="entry name" value="Winged helix-like DNA-binding domain superfamily/Winged helix DNA-binding domain"/>
    <property type="match status" value="1"/>
</dbReference>
<name>A0A2W2CNI0_9ACTN</name>
<dbReference type="EMBL" id="POTX01000002">
    <property type="protein sequence ID" value="PZG01046.1"/>
    <property type="molecule type" value="Genomic_DNA"/>
</dbReference>
<dbReference type="InterPro" id="IPR036388">
    <property type="entry name" value="WH-like_DNA-bd_sf"/>
</dbReference>
<dbReference type="InterPro" id="IPR036390">
    <property type="entry name" value="WH_DNA-bd_sf"/>
</dbReference>
<dbReference type="CDD" id="cd00090">
    <property type="entry name" value="HTH_ARSR"/>
    <property type="match status" value="1"/>
</dbReference>
<evidence type="ECO:0000313" key="3">
    <source>
        <dbReference type="Proteomes" id="UP000248627"/>
    </source>
</evidence>